<keyword evidence="3 5" id="KW-1133">Transmembrane helix</keyword>
<evidence type="ECO:0000259" key="6">
    <source>
        <dbReference type="PROSITE" id="PS51012"/>
    </source>
</evidence>
<protein>
    <recommendedName>
        <fullName evidence="5">Transport permease protein</fullName>
    </recommendedName>
</protein>
<dbReference type="InterPro" id="IPR047817">
    <property type="entry name" value="ABC2_TM_bact-type"/>
</dbReference>
<gene>
    <name evidence="7" type="ORF">KHX13_04305</name>
</gene>
<feature type="domain" description="ABC transmembrane type-2" evidence="6">
    <location>
        <begin position="29"/>
        <end position="261"/>
    </location>
</feature>
<dbReference type="InterPro" id="IPR051784">
    <property type="entry name" value="Nod_factor_ABC_transporter"/>
</dbReference>
<evidence type="ECO:0000256" key="4">
    <source>
        <dbReference type="ARBA" id="ARBA00023136"/>
    </source>
</evidence>
<evidence type="ECO:0000256" key="2">
    <source>
        <dbReference type="ARBA" id="ARBA00022692"/>
    </source>
</evidence>
<proteinExistence type="inferred from homology"/>
<dbReference type="GO" id="GO:0140359">
    <property type="term" value="F:ABC-type transporter activity"/>
    <property type="evidence" value="ECO:0007669"/>
    <property type="project" value="InterPro"/>
</dbReference>
<evidence type="ECO:0000256" key="1">
    <source>
        <dbReference type="ARBA" id="ARBA00004141"/>
    </source>
</evidence>
<feature type="transmembrane region" description="Helical" evidence="5">
    <location>
        <begin position="234"/>
        <end position="255"/>
    </location>
</feature>
<dbReference type="GO" id="GO:0005886">
    <property type="term" value="C:plasma membrane"/>
    <property type="evidence" value="ECO:0007669"/>
    <property type="project" value="UniProtKB-SubCell"/>
</dbReference>
<keyword evidence="5" id="KW-1003">Cell membrane</keyword>
<dbReference type="Proteomes" id="UP000754226">
    <property type="component" value="Unassembled WGS sequence"/>
</dbReference>
<keyword evidence="4 5" id="KW-0472">Membrane</keyword>
<evidence type="ECO:0000256" key="3">
    <source>
        <dbReference type="ARBA" id="ARBA00022989"/>
    </source>
</evidence>
<feature type="transmembrane region" description="Helical" evidence="5">
    <location>
        <begin position="61"/>
        <end position="82"/>
    </location>
</feature>
<comment type="similarity">
    <text evidence="5">Belongs to the ABC-2 integral membrane protein family.</text>
</comment>
<evidence type="ECO:0000256" key="5">
    <source>
        <dbReference type="RuleBase" id="RU361157"/>
    </source>
</evidence>
<comment type="caution">
    <text evidence="7">The sequence shown here is derived from an EMBL/GenBank/DDBJ whole genome shotgun (WGS) entry which is preliminary data.</text>
</comment>
<feature type="transmembrane region" description="Helical" evidence="5">
    <location>
        <begin position="150"/>
        <end position="172"/>
    </location>
</feature>
<name>A0A943I451_9FIRM</name>
<comment type="subcellular location">
    <subcellularLocation>
        <location evidence="5">Cell membrane</location>
        <topology evidence="5">Multi-pass membrane protein</topology>
    </subcellularLocation>
    <subcellularLocation>
        <location evidence="1">Membrane</location>
        <topology evidence="1">Multi-pass membrane protein</topology>
    </subcellularLocation>
</comment>
<dbReference type="InterPro" id="IPR013525">
    <property type="entry name" value="ABC2_TM"/>
</dbReference>
<feature type="transmembrane region" description="Helical" evidence="5">
    <location>
        <begin position="30"/>
        <end position="49"/>
    </location>
</feature>
<dbReference type="Pfam" id="PF01061">
    <property type="entry name" value="ABC2_membrane"/>
    <property type="match status" value="1"/>
</dbReference>
<accession>A0A943I451</accession>
<reference evidence="7" key="1">
    <citation type="submission" date="2021-02" db="EMBL/GenBank/DDBJ databases">
        <title>Infant gut strain persistence is associated with maternal origin, phylogeny, and functional potential including surface adhesion and iron acquisition.</title>
        <authorList>
            <person name="Lou Y.C."/>
        </authorList>
    </citation>
    <scope>NUCLEOTIDE SEQUENCE</scope>
    <source>
        <strain evidence="7">L3_106_000M1_dasL3_106_000M1_concoct_15</strain>
    </source>
</reference>
<organism evidence="7 8">
    <name type="scientific">Acidaminococcus intestini</name>
    <dbReference type="NCBI Taxonomy" id="187327"/>
    <lineage>
        <taxon>Bacteria</taxon>
        <taxon>Bacillati</taxon>
        <taxon>Bacillota</taxon>
        <taxon>Negativicutes</taxon>
        <taxon>Acidaminococcales</taxon>
        <taxon>Acidaminococcaceae</taxon>
        <taxon>Acidaminococcus</taxon>
    </lineage>
</organism>
<feature type="transmembrane region" description="Helical" evidence="5">
    <location>
        <begin position="114"/>
        <end position="138"/>
    </location>
</feature>
<dbReference type="PANTHER" id="PTHR43229">
    <property type="entry name" value="NODULATION PROTEIN J"/>
    <property type="match status" value="1"/>
</dbReference>
<sequence length="265" mass="29603">MKNSKNETKTAFWAMVSRDLLVQWRDHNEFIFRVAMLPLILIVVYGFMLPTVGLLPVEFPTHMFCGMIGMSMLITGIHGTAVPISMDFHNLREIEDRLLAPVSSRTVAYAKMTVGVLESFVGGLIVLPISLIFMGHAISIDLSLERLPLLVLVLLLTAFASAAMGLLVGTIIKPSQIAAMFPGFLMPVVFLGSIFYTWHQLAPLPIMQAITLIDPLTWINEAIRAVMTPQIRSLPLWVTILGMAGWILFMGRIAFSRFDRMVYNH</sequence>
<keyword evidence="5" id="KW-0813">Transport</keyword>
<feature type="transmembrane region" description="Helical" evidence="5">
    <location>
        <begin position="179"/>
        <end position="198"/>
    </location>
</feature>
<evidence type="ECO:0000313" key="7">
    <source>
        <dbReference type="EMBL" id="MBS5519547.1"/>
    </source>
</evidence>
<keyword evidence="2 5" id="KW-0812">Transmembrane</keyword>
<dbReference type="EMBL" id="JAGZCZ010000005">
    <property type="protein sequence ID" value="MBS5519547.1"/>
    <property type="molecule type" value="Genomic_DNA"/>
</dbReference>
<evidence type="ECO:0000313" key="8">
    <source>
        <dbReference type="Proteomes" id="UP000754226"/>
    </source>
</evidence>
<dbReference type="PANTHER" id="PTHR43229:SF2">
    <property type="entry name" value="NODULATION PROTEIN J"/>
    <property type="match status" value="1"/>
</dbReference>
<dbReference type="PROSITE" id="PS51012">
    <property type="entry name" value="ABC_TM2"/>
    <property type="match status" value="1"/>
</dbReference>
<dbReference type="AlphaFoldDB" id="A0A943I451"/>